<evidence type="ECO:0000313" key="4">
    <source>
        <dbReference type="Proteomes" id="UP000006051"/>
    </source>
</evidence>
<gene>
    <name evidence="3" type="ordered locus">Ornrh_0250</name>
</gene>
<dbReference type="STRING" id="867902.Ornrh_0250"/>
<organism evidence="3 4">
    <name type="scientific">Ornithobacterium rhinotracheale (strain ATCC 51463 / DSM 15997 / CCUG 23171 / CIP 104009 / LMG 9086)</name>
    <dbReference type="NCBI Taxonomy" id="867902"/>
    <lineage>
        <taxon>Bacteria</taxon>
        <taxon>Pseudomonadati</taxon>
        <taxon>Bacteroidota</taxon>
        <taxon>Flavobacteriia</taxon>
        <taxon>Flavobacteriales</taxon>
        <taxon>Weeksellaceae</taxon>
        <taxon>Ornithobacterium</taxon>
    </lineage>
</organism>
<dbReference type="Pfam" id="PF09028">
    <property type="entry name" value="Mac-1"/>
    <property type="match status" value="2"/>
</dbReference>
<dbReference type="SUPFAM" id="SSF54001">
    <property type="entry name" value="Cysteine proteinases"/>
    <property type="match status" value="1"/>
</dbReference>
<name>I3ZXN8_ORNRL</name>
<dbReference type="HOGENOM" id="CLU_648653_0_0_10"/>
<feature type="compositionally biased region" description="Basic and acidic residues" evidence="1">
    <location>
        <begin position="17"/>
        <end position="32"/>
    </location>
</feature>
<dbReference type="InterPro" id="IPR038765">
    <property type="entry name" value="Papain-like_cys_pep_sf"/>
</dbReference>
<evidence type="ECO:0000259" key="2">
    <source>
        <dbReference type="Pfam" id="PF09028"/>
    </source>
</evidence>
<proteinExistence type="predicted"/>
<feature type="domain" description="Ig protease IdeS" evidence="2">
    <location>
        <begin position="197"/>
        <end position="240"/>
    </location>
</feature>
<dbReference type="GO" id="GO:0008233">
    <property type="term" value="F:peptidase activity"/>
    <property type="evidence" value="ECO:0007669"/>
    <property type="project" value="InterPro"/>
</dbReference>
<reference evidence="3 4" key="1">
    <citation type="submission" date="2012-06" db="EMBL/GenBank/DDBJ databases">
        <title>The complete genome of Ornithobacterium rhinotracheale DSM 15997.</title>
        <authorList>
            <consortium name="US DOE Joint Genome Institute (JGI-PGF)"/>
            <person name="Lucas S."/>
            <person name="Copeland A."/>
            <person name="Lapidus A."/>
            <person name="Goodwin L."/>
            <person name="Pitluck S."/>
            <person name="Peters L."/>
            <person name="Mikhailova N."/>
            <person name="Teshima H."/>
            <person name="Kyrpides N."/>
            <person name="Mavromatis K."/>
            <person name="Pagani I."/>
            <person name="Ivanova N."/>
            <person name="Ovchinnikova G."/>
            <person name="Zeytun A."/>
            <person name="Detter J.C."/>
            <person name="Han C."/>
            <person name="Land M."/>
            <person name="Hauser L."/>
            <person name="Markowitz V."/>
            <person name="Cheng J.-F."/>
            <person name="Hugenholtz P."/>
            <person name="Woyke T."/>
            <person name="Wu D."/>
            <person name="Lang E."/>
            <person name="Kopitz M."/>
            <person name="Brambilla E."/>
            <person name="Klenk H.-P."/>
            <person name="Eisen J.A."/>
        </authorList>
    </citation>
    <scope>NUCLEOTIDE SEQUENCE [LARGE SCALE GENOMIC DNA]</scope>
    <source>
        <strain evidence="4">ATCC 51463 / DSM 15997 / CCUG 23171 / LMG 9086</strain>
    </source>
</reference>
<dbReference type="EMBL" id="CP003283">
    <property type="protein sequence ID" value="AFL96472.1"/>
    <property type="molecule type" value="Genomic_DNA"/>
</dbReference>
<feature type="region of interest" description="Disordered" evidence="1">
    <location>
        <begin position="1"/>
        <end position="72"/>
    </location>
</feature>
<dbReference type="eggNOG" id="ENOG502Z7V2">
    <property type="taxonomic scope" value="Bacteria"/>
</dbReference>
<protein>
    <submittedName>
        <fullName evidence="3">Mac 1</fullName>
    </submittedName>
</protein>
<accession>I3ZXN8</accession>
<feature type="domain" description="Ig protease IdeS" evidence="2">
    <location>
        <begin position="287"/>
        <end position="384"/>
    </location>
</feature>
<dbReference type="Proteomes" id="UP000006051">
    <property type="component" value="Chromosome"/>
</dbReference>
<feature type="compositionally biased region" description="Acidic residues" evidence="1">
    <location>
        <begin position="39"/>
        <end position="49"/>
    </location>
</feature>
<evidence type="ECO:0000313" key="3">
    <source>
        <dbReference type="EMBL" id="AFL96472.1"/>
    </source>
</evidence>
<sequence>MLFLVYSCSDDENSTPEIKKKEVVKEKGKDEIPSTTSDETGDNAGDDSGENPTTETPTTPNTDNGTNPEGTYRLSFNAAGGTGAINDIFAKPGEVVSLPDPRDHFKRFNYEARGGYNDSPEEGAWIKHGREFKMPSHDVTLYVAWQVIDKSLLNEPSKKYKNQDVFAEGVDIPQANDWVPIRYSENKTVVWDKTKKWYDTDQANDPLCWAATTANVLHWWMDQNKENIEEYYRLKGKTLEKSGMPREYKDTYNSEIYKYLKKHWPSRGNRVQPAFNWFLSDSSVKIPGGGFFEEVFKNKNIANGDFNVDAYRFTKFCDQALSRGDVMSIGIQIAGGGHAIVVWGAHFDEKGFVDALYYTNSNDTKSNTTEDGRLIGLKKTKVTYKGDKIYTDGSTGEPTIEVTEISSLSLGKQIWKEYFAKQR</sequence>
<dbReference type="KEGG" id="orh:Ornrh_0250"/>
<keyword evidence="4" id="KW-1185">Reference proteome</keyword>
<dbReference type="AlphaFoldDB" id="I3ZXN8"/>
<evidence type="ECO:0000256" key="1">
    <source>
        <dbReference type="SAM" id="MobiDB-lite"/>
    </source>
</evidence>
<feature type="compositionally biased region" description="Low complexity" evidence="1">
    <location>
        <begin position="50"/>
        <end position="71"/>
    </location>
</feature>
<dbReference type="Gene3D" id="3.90.70.10">
    <property type="entry name" value="Cysteine proteinases"/>
    <property type="match status" value="1"/>
</dbReference>
<dbReference type="InterPro" id="IPR015117">
    <property type="entry name" value="IdeS"/>
</dbReference>